<evidence type="ECO:0000256" key="3">
    <source>
        <dbReference type="ARBA" id="ARBA00022448"/>
    </source>
</evidence>
<organism evidence="14 15">
    <name type="scientific">Bordetella petrii</name>
    <dbReference type="NCBI Taxonomy" id="94624"/>
    <lineage>
        <taxon>Bacteria</taxon>
        <taxon>Pseudomonadati</taxon>
        <taxon>Pseudomonadota</taxon>
        <taxon>Betaproteobacteria</taxon>
        <taxon>Burkholderiales</taxon>
        <taxon>Alcaligenaceae</taxon>
        <taxon>Bordetella</taxon>
    </lineage>
</organism>
<keyword evidence="8" id="KW-0630">Potassium</keyword>
<evidence type="ECO:0000313" key="14">
    <source>
        <dbReference type="EMBL" id="MDM9561727.1"/>
    </source>
</evidence>
<dbReference type="PANTHER" id="PTHR46157:SF8">
    <property type="entry name" value="GLUTATHIONE-REGULATED POTASSIUM-EFFLUX SYSTEM PROTEIN"/>
    <property type="match status" value="1"/>
</dbReference>
<keyword evidence="9 12" id="KW-1133">Transmembrane helix</keyword>
<gene>
    <name evidence="14" type="ORF">QUC21_22020</name>
</gene>
<dbReference type="EMBL" id="JAUDJE010000026">
    <property type="protein sequence ID" value="MDM9561727.1"/>
    <property type="molecule type" value="Genomic_DNA"/>
</dbReference>
<dbReference type="InterPro" id="IPR003148">
    <property type="entry name" value="RCK_N"/>
</dbReference>
<evidence type="ECO:0000256" key="9">
    <source>
        <dbReference type="ARBA" id="ARBA00022989"/>
    </source>
</evidence>
<feature type="transmembrane region" description="Helical" evidence="12">
    <location>
        <begin position="365"/>
        <end position="384"/>
    </location>
</feature>
<evidence type="ECO:0000256" key="7">
    <source>
        <dbReference type="ARBA" id="ARBA00022692"/>
    </source>
</evidence>
<feature type="transmembrane region" description="Helical" evidence="12">
    <location>
        <begin position="35"/>
        <end position="53"/>
    </location>
</feature>
<dbReference type="Proteomes" id="UP001175604">
    <property type="component" value="Unassembled WGS sequence"/>
</dbReference>
<evidence type="ECO:0000256" key="11">
    <source>
        <dbReference type="ARBA" id="ARBA00023136"/>
    </source>
</evidence>
<evidence type="ECO:0000256" key="8">
    <source>
        <dbReference type="ARBA" id="ARBA00022958"/>
    </source>
</evidence>
<dbReference type="PRINTS" id="PR00335">
    <property type="entry name" value="KUPTAKETRKA"/>
</dbReference>
<dbReference type="NCBIfam" id="TIGR00932">
    <property type="entry name" value="2a37"/>
    <property type="match status" value="1"/>
</dbReference>
<dbReference type="RefSeq" id="WP_289786701.1">
    <property type="nucleotide sequence ID" value="NZ_JAUDJE010000026.1"/>
</dbReference>
<feature type="transmembrane region" description="Helical" evidence="12">
    <location>
        <begin position="59"/>
        <end position="78"/>
    </location>
</feature>
<dbReference type="SUPFAM" id="SSF51735">
    <property type="entry name" value="NAD(P)-binding Rossmann-fold domains"/>
    <property type="match status" value="1"/>
</dbReference>
<dbReference type="InterPro" id="IPR036291">
    <property type="entry name" value="NAD(P)-bd_dom_sf"/>
</dbReference>
<feature type="transmembrane region" description="Helical" evidence="12">
    <location>
        <begin position="276"/>
        <end position="296"/>
    </location>
</feature>
<keyword evidence="3" id="KW-0813">Transport</keyword>
<keyword evidence="15" id="KW-1185">Reference proteome</keyword>
<evidence type="ECO:0000256" key="5">
    <source>
        <dbReference type="ARBA" id="ARBA00022475"/>
    </source>
</evidence>
<feature type="transmembrane region" description="Helical" evidence="12">
    <location>
        <begin position="12"/>
        <end position="28"/>
    </location>
</feature>
<proteinExistence type="inferred from homology"/>
<feature type="transmembrane region" description="Helical" evidence="12">
    <location>
        <begin position="90"/>
        <end position="114"/>
    </location>
</feature>
<dbReference type="Gene3D" id="1.20.1530.20">
    <property type="match status" value="1"/>
</dbReference>
<dbReference type="InterPro" id="IPR006153">
    <property type="entry name" value="Cation/H_exchanger_TM"/>
</dbReference>
<dbReference type="PROSITE" id="PS51201">
    <property type="entry name" value="RCK_N"/>
    <property type="match status" value="1"/>
</dbReference>
<keyword evidence="4" id="KW-0050">Antiport</keyword>
<dbReference type="InterPro" id="IPR004771">
    <property type="entry name" value="K/H_exchanger"/>
</dbReference>
<keyword evidence="6" id="KW-0633">Potassium transport</keyword>
<feature type="transmembrane region" description="Helical" evidence="12">
    <location>
        <begin position="151"/>
        <end position="174"/>
    </location>
</feature>
<comment type="similarity">
    <text evidence="2">Belongs to the monovalent cation:proton antiporter 2 (CPA2) transporter (TC 2.A.37) family.</text>
</comment>
<evidence type="ECO:0000256" key="6">
    <source>
        <dbReference type="ARBA" id="ARBA00022538"/>
    </source>
</evidence>
<evidence type="ECO:0000256" key="2">
    <source>
        <dbReference type="ARBA" id="ARBA00005551"/>
    </source>
</evidence>
<reference evidence="14" key="1">
    <citation type="submission" date="2023-06" db="EMBL/GenBank/DDBJ databases">
        <title>full genome analysis of Phenantherene degrader P3.</title>
        <authorList>
            <person name="Akbar A."/>
            <person name="Rahmeh R."/>
            <person name="Kishk M."/>
        </authorList>
    </citation>
    <scope>NUCLEOTIDE SEQUENCE</scope>
    <source>
        <strain evidence="14">P3</strain>
    </source>
</reference>
<dbReference type="Gene3D" id="3.40.50.720">
    <property type="entry name" value="NAD(P)-binding Rossmann-like Domain"/>
    <property type="match status" value="1"/>
</dbReference>
<keyword evidence="10" id="KW-0406">Ion transport</keyword>
<protein>
    <submittedName>
        <fullName evidence="14">Monovalent cation:proton antiporter-2 (CPA2) family protein</fullName>
    </submittedName>
</protein>
<feature type="transmembrane region" description="Helical" evidence="12">
    <location>
        <begin position="337"/>
        <end position="359"/>
    </location>
</feature>
<evidence type="ECO:0000259" key="13">
    <source>
        <dbReference type="PROSITE" id="PS51201"/>
    </source>
</evidence>
<evidence type="ECO:0000256" key="10">
    <source>
        <dbReference type="ARBA" id="ARBA00023065"/>
    </source>
</evidence>
<evidence type="ECO:0000256" key="12">
    <source>
        <dbReference type="SAM" id="Phobius"/>
    </source>
</evidence>
<feature type="transmembrane region" description="Helical" evidence="12">
    <location>
        <begin position="302"/>
        <end position="325"/>
    </location>
</feature>
<evidence type="ECO:0000256" key="1">
    <source>
        <dbReference type="ARBA" id="ARBA00004141"/>
    </source>
</evidence>
<keyword evidence="5" id="KW-1003">Cell membrane</keyword>
<accession>A0ABT7W9F9</accession>
<comment type="subcellular location">
    <subcellularLocation>
        <location evidence="1">Membrane</location>
        <topology evidence="1">Multi-pass membrane protein</topology>
    </subcellularLocation>
</comment>
<keyword evidence="11 12" id="KW-0472">Membrane</keyword>
<dbReference type="Pfam" id="PF00999">
    <property type="entry name" value="Na_H_Exchanger"/>
    <property type="match status" value="1"/>
</dbReference>
<dbReference type="InterPro" id="IPR038770">
    <property type="entry name" value="Na+/solute_symporter_sf"/>
</dbReference>
<dbReference type="Pfam" id="PF02254">
    <property type="entry name" value="TrkA_N"/>
    <property type="match status" value="1"/>
</dbReference>
<evidence type="ECO:0000256" key="4">
    <source>
        <dbReference type="ARBA" id="ARBA00022449"/>
    </source>
</evidence>
<name>A0ABT7W9F9_9BORD</name>
<dbReference type="PANTHER" id="PTHR46157">
    <property type="entry name" value="K(+) EFFLUX ANTIPORTER 3, CHLOROPLASTIC"/>
    <property type="match status" value="1"/>
</dbReference>
<feature type="domain" description="RCK N-terminal" evidence="13">
    <location>
        <begin position="406"/>
        <end position="522"/>
    </location>
</feature>
<keyword evidence="7 12" id="KW-0812">Transmembrane</keyword>
<evidence type="ECO:0000313" key="15">
    <source>
        <dbReference type="Proteomes" id="UP001175604"/>
    </source>
</evidence>
<dbReference type="InterPro" id="IPR006036">
    <property type="entry name" value="K_uptake_TrkA"/>
</dbReference>
<comment type="caution">
    <text evidence="14">The sequence shown here is derived from an EMBL/GenBank/DDBJ whole genome shotgun (WGS) entry which is preliminary data.</text>
</comment>
<feature type="transmembrane region" description="Helical" evidence="12">
    <location>
        <begin position="186"/>
        <end position="210"/>
    </location>
</feature>
<feature type="transmembrane region" description="Helical" evidence="12">
    <location>
        <begin position="120"/>
        <end position="139"/>
    </location>
</feature>
<sequence>MAVEAGAGELSKVVVLLGAAVVAVPLFRRLGLGSVLGYLAAGLVIGPFGLGLFRDPQAILHTAELGVVMFLFIIGLEMRPSHLWDLRGEIFGLGSLQVLLCGLLLTGVGVAFGFSLAVSFISAMGFVLTSTAIVMQVLGERGDIATPRGQKIVSILLLEDLLIVPLLAIVAFIAPQGGQHETVSATARWLDVVTGIGAVAALVVAGIWLLNPLFRLLARAKAREVMTAAALLVVLGAALLMQWGGLSMAMGAFLAGVLLSESTFRHQLEADIEPFRGLLLGLFFLSVGMSLDLTVVARNAPLIVAGVLAMMIVKGLCIYGTARLARSSPAEALDRAVLMAQGGEFAFVLFSAALANGVIDPAVNANMTAIVVLSMALTPLAVIAHKRWAPRAGASAEGLETPHDQVGRALVIGFGRVGQIASQHMLALGAEITIIDNDPEMIRSAADFGFKVYYGDGTRTDVLHAAGARHAQAILVCANGTTTVTQMVERIKAVCPHSKVLARAFDREHALALHKADVDYQVRETFESAMMLGRQATLALGATPEASDEIADEIRRRDAERFQLEVTGGLFAGRALLLNNQSAEPRQ</sequence>